<dbReference type="SUPFAM" id="SSF46934">
    <property type="entry name" value="UBA-like"/>
    <property type="match status" value="1"/>
</dbReference>
<feature type="domain" description="ZZ-type" evidence="9">
    <location>
        <begin position="290"/>
        <end position="343"/>
    </location>
</feature>
<dbReference type="InterPro" id="IPR015940">
    <property type="entry name" value="UBA"/>
</dbReference>
<reference evidence="10" key="2">
    <citation type="journal article" date="2023" name="Microbiol Resour">
        <title>Decontamination and Annotation of the Draft Genome Sequence of the Oomycete Lagenidium giganteum ARSEF 373.</title>
        <authorList>
            <person name="Morgan W.R."/>
            <person name="Tartar A."/>
        </authorList>
    </citation>
    <scope>NUCLEOTIDE SEQUENCE</scope>
    <source>
        <strain evidence="10">ARSEF 373</strain>
    </source>
</reference>
<dbReference type="Proteomes" id="UP001146120">
    <property type="component" value="Unassembled WGS sequence"/>
</dbReference>
<dbReference type="Pfam" id="PF00564">
    <property type="entry name" value="PB1"/>
    <property type="match status" value="1"/>
</dbReference>
<dbReference type="PROSITE" id="PS50030">
    <property type="entry name" value="UBA"/>
    <property type="match status" value="1"/>
</dbReference>
<accession>A0AAV2YIJ1</accession>
<evidence type="ECO:0000256" key="5">
    <source>
        <dbReference type="ARBA" id="ARBA00023329"/>
    </source>
</evidence>
<dbReference type="SUPFAM" id="SSF57850">
    <property type="entry name" value="RING/U-box"/>
    <property type="match status" value="4"/>
</dbReference>
<dbReference type="Pfam" id="PF16158">
    <property type="entry name" value="N_BRCA1_IG"/>
    <property type="match status" value="1"/>
</dbReference>
<feature type="compositionally biased region" description="Low complexity" evidence="7">
    <location>
        <begin position="577"/>
        <end position="602"/>
    </location>
</feature>
<feature type="region of interest" description="Disordered" evidence="7">
    <location>
        <begin position="735"/>
        <end position="760"/>
    </location>
</feature>
<dbReference type="SUPFAM" id="SSF54277">
    <property type="entry name" value="CAD &amp; PB1 domains"/>
    <property type="match status" value="1"/>
</dbReference>
<dbReference type="GO" id="GO:0031410">
    <property type="term" value="C:cytoplasmic vesicle"/>
    <property type="evidence" value="ECO:0007669"/>
    <property type="project" value="UniProtKB-KW"/>
</dbReference>
<dbReference type="CDD" id="cd02340">
    <property type="entry name" value="ZZ_NBR1_like"/>
    <property type="match status" value="3"/>
</dbReference>
<evidence type="ECO:0000259" key="9">
    <source>
        <dbReference type="PROSITE" id="PS50135"/>
    </source>
</evidence>
<feature type="domain" description="ZZ-type" evidence="9">
    <location>
        <begin position="376"/>
        <end position="428"/>
    </location>
</feature>
<dbReference type="InterPro" id="IPR000270">
    <property type="entry name" value="PB1_dom"/>
</dbReference>
<evidence type="ECO:0000313" key="10">
    <source>
        <dbReference type="EMBL" id="DAZ93761.1"/>
    </source>
</evidence>
<dbReference type="InterPro" id="IPR043145">
    <property type="entry name" value="Znf_ZZ_sf"/>
</dbReference>
<dbReference type="PROSITE" id="PS50135">
    <property type="entry name" value="ZF_ZZ_2"/>
    <property type="match status" value="3"/>
</dbReference>
<feature type="domain" description="ZZ-type" evidence="9">
    <location>
        <begin position="495"/>
        <end position="548"/>
    </location>
</feature>
<feature type="region of interest" description="Disordered" evidence="7">
    <location>
        <begin position="781"/>
        <end position="810"/>
    </location>
</feature>
<feature type="compositionally biased region" description="Acidic residues" evidence="7">
    <location>
        <begin position="781"/>
        <end position="808"/>
    </location>
</feature>
<evidence type="ECO:0000256" key="6">
    <source>
        <dbReference type="PROSITE-ProRule" id="PRU00228"/>
    </source>
</evidence>
<evidence type="ECO:0000256" key="4">
    <source>
        <dbReference type="ARBA" id="ARBA00022833"/>
    </source>
</evidence>
<dbReference type="Gene3D" id="1.10.8.10">
    <property type="entry name" value="DNA helicase RuvA subunit, C-terminal domain"/>
    <property type="match status" value="1"/>
</dbReference>
<evidence type="ECO:0000313" key="11">
    <source>
        <dbReference type="Proteomes" id="UP001146120"/>
    </source>
</evidence>
<name>A0AAV2YIJ1_9STRA</name>
<comment type="subcellular location">
    <subcellularLocation>
        <location evidence="1">Cytoplasmic vesicle</location>
        <location evidence="1">Autophagosome</location>
    </subcellularLocation>
</comment>
<reference evidence="10" key="1">
    <citation type="submission" date="2022-11" db="EMBL/GenBank/DDBJ databases">
        <authorList>
            <person name="Morgan W.R."/>
            <person name="Tartar A."/>
        </authorList>
    </citation>
    <scope>NUCLEOTIDE SEQUENCE</scope>
    <source>
        <strain evidence="10">ARSEF 373</strain>
    </source>
</reference>
<keyword evidence="5" id="KW-0968">Cytoplasmic vesicle</keyword>
<dbReference type="GO" id="GO:0005776">
    <property type="term" value="C:autophagosome"/>
    <property type="evidence" value="ECO:0007669"/>
    <property type="project" value="UniProtKB-SubCell"/>
</dbReference>
<dbReference type="InterPro" id="IPR032350">
    <property type="entry name" value="Nbr1_FW"/>
</dbReference>
<feature type="domain" description="UBA" evidence="8">
    <location>
        <begin position="831"/>
        <end position="874"/>
    </location>
</feature>
<keyword evidence="4" id="KW-0862">Zinc</keyword>
<dbReference type="GO" id="GO:0008270">
    <property type="term" value="F:zinc ion binding"/>
    <property type="evidence" value="ECO:0007669"/>
    <property type="project" value="UniProtKB-KW"/>
</dbReference>
<evidence type="ECO:0000256" key="2">
    <source>
        <dbReference type="ARBA" id="ARBA00022723"/>
    </source>
</evidence>
<keyword evidence="3 6" id="KW-0863">Zinc-finger</keyword>
<dbReference type="CDD" id="cd05992">
    <property type="entry name" value="PB1"/>
    <property type="match status" value="1"/>
</dbReference>
<dbReference type="Gene3D" id="2.60.40.10">
    <property type="entry name" value="Immunoglobulins"/>
    <property type="match status" value="1"/>
</dbReference>
<dbReference type="EMBL" id="DAKRPA010000294">
    <property type="protein sequence ID" value="DAZ93761.1"/>
    <property type="molecule type" value="Genomic_DNA"/>
</dbReference>
<dbReference type="Pfam" id="PF00569">
    <property type="entry name" value="ZZ"/>
    <property type="match status" value="4"/>
</dbReference>
<proteinExistence type="predicted"/>
<evidence type="ECO:0000259" key="8">
    <source>
        <dbReference type="PROSITE" id="PS50030"/>
    </source>
</evidence>
<organism evidence="10 11">
    <name type="scientific">Lagenidium giganteum</name>
    <dbReference type="NCBI Taxonomy" id="4803"/>
    <lineage>
        <taxon>Eukaryota</taxon>
        <taxon>Sar</taxon>
        <taxon>Stramenopiles</taxon>
        <taxon>Oomycota</taxon>
        <taxon>Peronosporomycetes</taxon>
        <taxon>Pythiales</taxon>
        <taxon>Pythiaceae</taxon>
    </lineage>
</organism>
<evidence type="ECO:0000256" key="3">
    <source>
        <dbReference type="ARBA" id="ARBA00022771"/>
    </source>
</evidence>
<dbReference type="PANTHER" id="PTHR20930">
    <property type="entry name" value="OVARIAN CARCINOMA ANTIGEN CA125-RELATED"/>
    <property type="match status" value="1"/>
</dbReference>
<keyword evidence="11" id="KW-1185">Reference proteome</keyword>
<evidence type="ECO:0000256" key="1">
    <source>
        <dbReference type="ARBA" id="ARBA00004419"/>
    </source>
</evidence>
<protein>
    <submittedName>
        <fullName evidence="10">Uncharacterized protein</fullName>
    </submittedName>
</protein>
<feature type="region of interest" description="Disordered" evidence="7">
    <location>
        <begin position="577"/>
        <end position="603"/>
    </location>
</feature>
<dbReference type="AlphaFoldDB" id="A0AAV2YIJ1"/>
<dbReference type="Gene3D" id="3.30.60.90">
    <property type="match status" value="4"/>
</dbReference>
<dbReference type="InterPro" id="IPR000433">
    <property type="entry name" value="Znf_ZZ"/>
</dbReference>
<gene>
    <name evidence="10" type="ORF">N0F65_000604</name>
</gene>
<dbReference type="SMART" id="SM00291">
    <property type="entry name" value="ZnF_ZZ"/>
    <property type="match status" value="4"/>
</dbReference>
<dbReference type="InterPro" id="IPR009060">
    <property type="entry name" value="UBA-like_sf"/>
</dbReference>
<keyword evidence="2" id="KW-0479">Metal-binding</keyword>
<sequence>MAETTTTTMMMKTTTATARSITLRVRPNGSAQRERTLTLAVTDQAGAFAGLLQRAADLAGLPATDCTLKYVDSDGDHVTVASAADLHEMVEYMEDEGITALDVLVKTPTNAMHDMVAAVTRFAVNQLDRPFVKKMTVALAMDTLTTAVRGFEVAPDATALLLVKEDLLLVLTDAELRVCLQTLGDDSVYKDLIQELLTAMIMPSAAETVERVLADNAEIFLQLAKTLVRRCPALKPVLLRIAQNGWSALAQYNKMMLEMQVTVVKSVEAEADLTSMELPTNDESKTPVVHMNIVCDGCEAAPIAGVRYKSAVTPNFDLCEKCEQAGSYFDEHGPFVKLPVPSYVVDITKATASVKDESQITGAQVTDEAKAEGVVHHNFECDGCQMHPIVGPRYRSVKSANMDLCVTCFKTGEHSVSGPFVAVVTEQPIHYNVACDGCDAFPIVGVRYKAFNVPNFDLCEYCEASKKWEATHEPFVKITEPSHAPAPKWTAPIVHPFVACDGCEASPIVGVRYKSAVTRDFDLCESCEASGSFNSSHAPFLKVITPGCVPEISIGYGKFGKHRRGGRGCRPRCAVPTSYTATSSTTTSASTSTPTTSCSSTSLRPRRRGCREVEFNACFLEDVTLVDGSVVEAGSALVKAWRLSNSGSATWPEGCYLGWEGGSLELPADVTEHVPLPALRPGEEHVAEVVLMAPALAGPVSSYWRVFDPSGRPFGHRFWADVLVGVGLLPGSNPGEVTVTKSEEETAGVSPPPSTDDLADMPELIVCDDEVPVVVAAEADTEVTGEDAEVTDAGEETDVDDATEEDTATVDSDATTAEEVEEADDITDSVVVDASGTLLDMLSSMGFTDVETNRRLLDELRGDVERVVNSLLSDTA</sequence>
<comment type="caution">
    <text evidence="10">The sequence shown here is derived from an EMBL/GenBank/DDBJ whole genome shotgun (WGS) entry which is preliminary data.</text>
</comment>
<dbReference type="Gene3D" id="3.10.20.90">
    <property type="entry name" value="Phosphatidylinositol 3-kinase Catalytic Subunit, Chain A, domain 1"/>
    <property type="match status" value="1"/>
</dbReference>
<dbReference type="PANTHER" id="PTHR20930:SF0">
    <property type="entry name" value="PROTEIN ILRUN"/>
    <property type="match status" value="1"/>
</dbReference>
<dbReference type="CDD" id="cd14947">
    <property type="entry name" value="NBR1_like"/>
    <property type="match status" value="1"/>
</dbReference>
<dbReference type="InterPro" id="IPR013783">
    <property type="entry name" value="Ig-like_fold"/>
</dbReference>
<evidence type="ECO:0000256" key="7">
    <source>
        <dbReference type="SAM" id="MobiDB-lite"/>
    </source>
</evidence>